<name>A0A8S1P0N7_9CILI</name>
<reference evidence="3" key="1">
    <citation type="submission" date="2021-01" db="EMBL/GenBank/DDBJ databases">
        <authorList>
            <consortium name="Genoscope - CEA"/>
            <person name="William W."/>
        </authorList>
    </citation>
    <scope>NUCLEOTIDE SEQUENCE</scope>
</reference>
<keyword evidence="1" id="KW-0175">Coiled coil</keyword>
<evidence type="ECO:0000256" key="1">
    <source>
        <dbReference type="SAM" id="Coils"/>
    </source>
</evidence>
<protein>
    <submittedName>
        <fullName evidence="3">Uncharacterized protein</fullName>
    </submittedName>
</protein>
<feature type="compositionally biased region" description="Polar residues" evidence="2">
    <location>
        <begin position="83"/>
        <end position="104"/>
    </location>
</feature>
<evidence type="ECO:0000313" key="3">
    <source>
        <dbReference type="EMBL" id="CAD8095983.1"/>
    </source>
</evidence>
<comment type="caution">
    <text evidence="3">The sequence shown here is derived from an EMBL/GenBank/DDBJ whole genome shotgun (WGS) entry which is preliminary data.</text>
</comment>
<dbReference type="OrthoDB" id="297494at2759"/>
<proteinExistence type="predicted"/>
<accession>A0A8S1P0N7</accession>
<dbReference type="Proteomes" id="UP000692954">
    <property type="component" value="Unassembled WGS sequence"/>
</dbReference>
<feature type="coiled-coil region" evidence="1">
    <location>
        <begin position="183"/>
        <end position="210"/>
    </location>
</feature>
<evidence type="ECO:0000313" key="4">
    <source>
        <dbReference type="Proteomes" id="UP000692954"/>
    </source>
</evidence>
<keyword evidence="4" id="KW-1185">Reference proteome</keyword>
<sequence>MSNKKQEQPLGNALNKLRGDLKHISFFKSKLPGLSPLNKLSPFKESSTYQLFNKNYASVDFTTQKQPSFKQIKQRSRNKELSSFDSSRSPHKSPNISNYSSRQNTQKKENTTRIQQVKRSEQKIPFDSLKSSRIYMESQKQITQALKQQQKPEDMKLILGLKSLIKKEKQVILNDVDQVIKQTDKYQQKITEITNDQEQLSKQYQKMTEDDHQSLEQYGETIAKYNKAIQLLHELQVDYDSLLPELQNDQTEEALKKVQQEENKDETILLQQFIIKKLVNKIEESKQLNQQLISKIKL</sequence>
<gene>
    <name evidence="3" type="ORF">PSON_ATCC_30995.1.T0650199</name>
</gene>
<evidence type="ECO:0000256" key="2">
    <source>
        <dbReference type="SAM" id="MobiDB-lite"/>
    </source>
</evidence>
<dbReference type="EMBL" id="CAJJDN010000065">
    <property type="protein sequence ID" value="CAD8095983.1"/>
    <property type="molecule type" value="Genomic_DNA"/>
</dbReference>
<dbReference type="AlphaFoldDB" id="A0A8S1P0N7"/>
<organism evidence="3 4">
    <name type="scientific">Paramecium sonneborni</name>
    <dbReference type="NCBI Taxonomy" id="65129"/>
    <lineage>
        <taxon>Eukaryota</taxon>
        <taxon>Sar</taxon>
        <taxon>Alveolata</taxon>
        <taxon>Ciliophora</taxon>
        <taxon>Intramacronucleata</taxon>
        <taxon>Oligohymenophorea</taxon>
        <taxon>Peniculida</taxon>
        <taxon>Parameciidae</taxon>
        <taxon>Paramecium</taxon>
    </lineage>
</organism>
<feature type="region of interest" description="Disordered" evidence="2">
    <location>
        <begin position="65"/>
        <end position="122"/>
    </location>
</feature>